<protein>
    <submittedName>
        <fullName evidence="1">Uncharacterized protein</fullName>
    </submittedName>
</protein>
<reference evidence="1" key="1">
    <citation type="submission" date="2021-03" db="EMBL/GenBank/DDBJ databases">
        <authorList>
            <consortium name="DOE Joint Genome Institute"/>
            <person name="Ahrendt S."/>
            <person name="Looney B.P."/>
            <person name="Miyauchi S."/>
            <person name="Morin E."/>
            <person name="Drula E."/>
            <person name="Courty P.E."/>
            <person name="Chicoki N."/>
            <person name="Fauchery L."/>
            <person name="Kohler A."/>
            <person name="Kuo A."/>
            <person name="Labutti K."/>
            <person name="Pangilinan J."/>
            <person name="Lipzen A."/>
            <person name="Riley R."/>
            <person name="Andreopoulos W."/>
            <person name="He G."/>
            <person name="Johnson J."/>
            <person name="Barry K.W."/>
            <person name="Grigoriev I.V."/>
            <person name="Nagy L."/>
            <person name="Hibbett D."/>
            <person name="Henrissat B."/>
            <person name="Matheny P.B."/>
            <person name="Labbe J."/>
            <person name="Martin F."/>
        </authorList>
    </citation>
    <scope>NUCLEOTIDE SEQUENCE</scope>
    <source>
        <strain evidence="1">HHB10654</strain>
    </source>
</reference>
<sequence>MSQPHHNHSNNPEIPGEPWRSICQAIIESVLRQAANTHLTQHERQRLAAAETARVVAGWSDPNQQAPTPTSTEGFHEGFIRNKDDRRETHQRIASLIRDLVAALDRTCGVGSVVVHMQGETSPQYATQHAEAAVNSNSIIRNVSILASDTISRNPALAAYVPQLEDAVRRELGVMFVRDWRGRAVASGYISPNATLLEPVLPPVSFERPPKLSISPGPSPSLAAAPRSTVPSPSRLPFIPPPMMQRGSSPARSDAGPNGSQNSANFDSHDRSNREGPTARSAAGSVAGRSTSQNSGSAPPSAGGLSSNPSGSPFSMASLGISPSVGMFPPPLRRPPPPTRGRAPASYRNYEQHLPTEGADEEETLPNPIRYPRVSVEEQTTHTSRILPEPLLQLLTDLQVTDHTIPILESIYQSIGRVYRENEVLRLGFSPGTAKAIVSLLDFSDKV</sequence>
<evidence type="ECO:0000313" key="1">
    <source>
        <dbReference type="EMBL" id="KAI0055190.1"/>
    </source>
</evidence>
<gene>
    <name evidence="1" type="ORF">BV25DRAFT_1922017</name>
</gene>
<organism evidence="1 2">
    <name type="scientific">Artomyces pyxidatus</name>
    <dbReference type="NCBI Taxonomy" id="48021"/>
    <lineage>
        <taxon>Eukaryota</taxon>
        <taxon>Fungi</taxon>
        <taxon>Dikarya</taxon>
        <taxon>Basidiomycota</taxon>
        <taxon>Agaricomycotina</taxon>
        <taxon>Agaricomycetes</taxon>
        <taxon>Russulales</taxon>
        <taxon>Auriscalpiaceae</taxon>
        <taxon>Artomyces</taxon>
    </lineage>
</organism>
<dbReference type="EMBL" id="MU277305">
    <property type="protein sequence ID" value="KAI0055190.1"/>
    <property type="molecule type" value="Genomic_DNA"/>
</dbReference>
<proteinExistence type="predicted"/>
<keyword evidence="2" id="KW-1185">Reference proteome</keyword>
<accession>A0ACB8SFF1</accession>
<name>A0ACB8SFF1_9AGAM</name>
<dbReference type="Proteomes" id="UP000814140">
    <property type="component" value="Unassembled WGS sequence"/>
</dbReference>
<evidence type="ECO:0000313" key="2">
    <source>
        <dbReference type="Proteomes" id="UP000814140"/>
    </source>
</evidence>
<reference evidence="1" key="2">
    <citation type="journal article" date="2022" name="New Phytol.">
        <title>Evolutionary transition to the ectomycorrhizal habit in the genomes of a hyperdiverse lineage of mushroom-forming fungi.</title>
        <authorList>
            <person name="Looney B."/>
            <person name="Miyauchi S."/>
            <person name="Morin E."/>
            <person name="Drula E."/>
            <person name="Courty P.E."/>
            <person name="Kohler A."/>
            <person name="Kuo A."/>
            <person name="LaButti K."/>
            <person name="Pangilinan J."/>
            <person name="Lipzen A."/>
            <person name="Riley R."/>
            <person name="Andreopoulos W."/>
            <person name="He G."/>
            <person name="Johnson J."/>
            <person name="Nolan M."/>
            <person name="Tritt A."/>
            <person name="Barry K.W."/>
            <person name="Grigoriev I.V."/>
            <person name="Nagy L.G."/>
            <person name="Hibbett D."/>
            <person name="Henrissat B."/>
            <person name="Matheny P.B."/>
            <person name="Labbe J."/>
            <person name="Martin F.M."/>
        </authorList>
    </citation>
    <scope>NUCLEOTIDE SEQUENCE</scope>
    <source>
        <strain evidence="1">HHB10654</strain>
    </source>
</reference>
<comment type="caution">
    <text evidence="1">The sequence shown here is derived from an EMBL/GenBank/DDBJ whole genome shotgun (WGS) entry which is preliminary data.</text>
</comment>